<organism evidence="2 3">
    <name type="scientific">Acanthamoeba castellanii (strain ATCC 30010 / Neff)</name>
    <dbReference type="NCBI Taxonomy" id="1257118"/>
    <lineage>
        <taxon>Eukaryota</taxon>
        <taxon>Amoebozoa</taxon>
        <taxon>Discosea</taxon>
        <taxon>Longamoebia</taxon>
        <taxon>Centramoebida</taxon>
        <taxon>Acanthamoebidae</taxon>
        <taxon>Acanthamoeba</taxon>
    </lineage>
</organism>
<evidence type="ECO:0000313" key="2">
    <source>
        <dbReference type="EMBL" id="ELR11123.1"/>
    </source>
</evidence>
<proteinExistence type="predicted"/>
<dbReference type="GeneID" id="14911551"/>
<dbReference type="Proteomes" id="UP000011083">
    <property type="component" value="Unassembled WGS sequence"/>
</dbReference>
<sequence>MENSVEFALPARKSVTRIPLSTLNQRLPPLTWEQLAEVENKLTSMFGPNLDDIFVTTNSGAMSTVSMTLSQPITSISLVGSTRLPSPRTVDPRRSGINLSVSDPTTPRSAQSDLRKKVLAALNKTSEELFLAMQAAECNLAAAGPASFPYRPPPAAAVTTKKSPTSVIARKGDLLLKPLTSPTGSSSKRNTPEPAHSGGIRRRTTTSSRD</sequence>
<protein>
    <submittedName>
        <fullName evidence="2">Uncharacterized protein</fullName>
    </submittedName>
</protein>
<feature type="compositionally biased region" description="Polar residues" evidence="1">
    <location>
        <begin position="180"/>
        <end position="189"/>
    </location>
</feature>
<name>L8GEJ9_ACACF</name>
<feature type="compositionally biased region" description="Polar residues" evidence="1">
    <location>
        <begin position="97"/>
        <end position="112"/>
    </location>
</feature>
<evidence type="ECO:0000313" key="3">
    <source>
        <dbReference type="Proteomes" id="UP000011083"/>
    </source>
</evidence>
<feature type="region of interest" description="Disordered" evidence="1">
    <location>
        <begin position="154"/>
        <end position="210"/>
    </location>
</feature>
<dbReference type="VEuPathDB" id="AmoebaDB:ACA1_387220"/>
<dbReference type="EMBL" id="KB008156">
    <property type="protein sequence ID" value="ELR11123.1"/>
    <property type="molecule type" value="Genomic_DNA"/>
</dbReference>
<reference evidence="2 3" key="1">
    <citation type="journal article" date="2013" name="Genome Biol.">
        <title>Genome of Acanthamoeba castellanii highlights extensive lateral gene transfer and early evolution of tyrosine kinase signaling.</title>
        <authorList>
            <person name="Clarke M."/>
            <person name="Lohan A.J."/>
            <person name="Liu B."/>
            <person name="Lagkouvardos I."/>
            <person name="Roy S."/>
            <person name="Zafar N."/>
            <person name="Bertelli C."/>
            <person name="Schilde C."/>
            <person name="Kianianmomeni A."/>
            <person name="Burglin T.R."/>
            <person name="Frech C."/>
            <person name="Turcotte B."/>
            <person name="Kopec K.O."/>
            <person name="Synnott J.M."/>
            <person name="Choo C."/>
            <person name="Paponov I."/>
            <person name="Finkler A."/>
            <person name="Soon Heng Tan C."/>
            <person name="Hutchins A.P."/>
            <person name="Weinmeier T."/>
            <person name="Rattei T."/>
            <person name="Chu J.S."/>
            <person name="Gimenez G."/>
            <person name="Irimia M."/>
            <person name="Rigden D.J."/>
            <person name="Fitzpatrick D.A."/>
            <person name="Lorenzo-Morales J."/>
            <person name="Bateman A."/>
            <person name="Chiu C.H."/>
            <person name="Tang P."/>
            <person name="Hegemann P."/>
            <person name="Fromm H."/>
            <person name="Raoult D."/>
            <person name="Greub G."/>
            <person name="Miranda-Saavedra D."/>
            <person name="Chen N."/>
            <person name="Nash P."/>
            <person name="Ginger M.L."/>
            <person name="Horn M."/>
            <person name="Schaap P."/>
            <person name="Caler L."/>
            <person name="Loftus B."/>
        </authorList>
    </citation>
    <scope>NUCLEOTIDE SEQUENCE [LARGE SCALE GENOMIC DNA]</scope>
    <source>
        <strain evidence="2 3">Neff</strain>
    </source>
</reference>
<dbReference type="AlphaFoldDB" id="L8GEJ9"/>
<feature type="region of interest" description="Disordered" evidence="1">
    <location>
        <begin position="84"/>
        <end position="114"/>
    </location>
</feature>
<gene>
    <name evidence="2" type="ORF">ACA1_387220</name>
</gene>
<accession>L8GEJ9</accession>
<evidence type="ECO:0000256" key="1">
    <source>
        <dbReference type="SAM" id="MobiDB-lite"/>
    </source>
</evidence>
<keyword evidence="3" id="KW-1185">Reference proteome</keyword>
<dbReference type="KEGG" id="acan:ACA1_387220"/>
<dbReference type="RefSeq" id="XP_004333136.1">
    <property type="nucleotide sequence ID" value="XM_004333088.1"/>
</dbReference>